<organism evidence="2 3">
    <name type="scientific">Paenibacillus polymyxa</name>
    <name type="common">Bacillus polymyxa</name>
    <dbReference type="NCBI Taxonomy" id="1406"/>
    <lineage>
        <taxon>Bacteria</taxon>
        <taxon>Bacillati</taxon>
        <taxon>Bacillota</taxon>
        <taxon>Bacilli</taxon>
        <taxon>Bacillales</taxon>
        <taxon>Paenibacillaceae</taxon>
        <taxon>Paenibacillus</taxon>
    </lineage>
</organism>
<name>A0A378XWW8_PAEPO</name>
<proteinExistence type="predicted"/>
<sequence>MKTKTIQYNIVKINIDQLIESDYNLSMDYSDYRHLFVEQQNNAVLQFIMNYRRLNNQETDCQNKKTTYRLSKRYNHFPLINYISLKVKKKKRIIPYIDDMIFVEAPKNKKKDKHLEHIIRNGFIFNDKKYVRYSIGSDGVTNFVVEDISEVLIEASQLGVTPDTVVTSKYEAQRNLLFTSCTFVEGRPPYIVIIDEYKKTLKDQYIRYAKLTPMTGVDKKTGKEYSFTDKKIEEGYHDVEISPFDGFGVHKPHVSKMFDVVLGQIRKPFMKGVSVEAPIEEYYAERSVTHIVDVFGKSHRVEDIDCIWNVSMWKAYGLFKKTFPNTAEKTPWDEYVKRTEKYGLEQIGISKYSHDKSKSPLKTRMNFQYLQCLDLDNPKYIESFNNKDKEYDILDIKNDGKMVKLARYTTDIFEKIINGDLFYTLKLLGIGDTQGYTSTSNYINAILTNPIMINDPSVKSSIRRLLDKQIKEAKQGKIYVDGFYHTGIGDIIGYLEYAAGLPVVGCLKAGEIFVKTLPVGEVVSFRSPLMDVSEVNKVNIVENEITKKYFDYFTNQDIVMFNMYDLSLPQQGGADLDGDGFYLCNDMSIIDSVIQRPIVIDVEDKATSKSLKYNIDAIVKFELNSRDSRIGEITNTATSLINQRSEDEKTISFNKDSIAFLRLAQGKEIDYRKTGLRWSIPKIMRNKAKKLPHFLIYKYPKEKEMYEKIKKKNKEYEKRGIDKKIPYNVFDSPSAMNELCRYVDRWHWEKGMWKNINVVNNGHLLIDKKIEPSLTDKQLMEKIKIVISNFNAEFKQLINQGKRGKALNNIFTEYEELLYSIHNNKKELANYVIKISYTNISSDKVLCWSLFGEEMLSNLQQNSDSKYRYQIEECSKETEGAKEYLGRYYTFKETVKEKCN</sequence>
<reference evidence="2 3" key="1">
    <citation type="submission" date="2018-06" db="EMBL/GenBank/DDBJ databases">
        <authorList>
            <consortium name="Pathogen Informatics"/>
            <person name="Doyle S."/>
        </authorList>
    </citation>
    <scope>NUCLEOTIDE SEQUENCE [LARGE SCALE GENOMIC DNA]</scope>
    <source>
        <strain evidence="2 3">NCTC10343</strain>
    </source>
</reference>
<dbReference type="GeneID" id="93350422"/>
<dbReference type="Pfam" id="PF05183">
    <property type="entry name" value="RdRP"/>
    <property type="match status" value="1"/>
</dbReference>
<dbReference type="AlphaFoldDB" id="A0A378XWW8"/>
<evidence type="ECO:0000259" key="1">
    <source>
        <dbReference type="Pfam" id="PF05183"/>
    </source>
</evidence>
<accession>A0A378XWW8</accession>
<feature type="domain" description="RDRP core" evidence="1">
    <location>
        <begin position="436"/>
        <end position="717"/>
    </location>
</feature>
<evidence type="ECO:0000313" key="2">
    <source>
        <dbReference type="EMBL" id="SUA68352.1"/>
    </source>
</evidence>
<gene>
    <name evidence="2" type="ORF">NCTC10343_01639</name>
</gene>
<dbReference type="EMBL" id="UGSC01000001">
    <property type="protein sequence ID" value="SUA68352.1"/>
    <property type="molecule type" value="Genomic_DNA"/>
</dbReference>
<protein>
    <submittedName>
        <fullName evidence="2">RNA dependent RNA polymerase</fullName>
    </submittedName>
</protein>
<dbReference type="RefSeq" id="WP_019686722.1">
    <property type="nucleotide sequence ID" value="NZ_CP036496.1"/>
</dbReference>
<evidence type="ECO:0000313" key="3">
    <source>
        <dbReference type="Proteomes" id="UP000254400"/>
    </source>
</evidence>
<dbReference type="Proteomes" id="UP000254400">
    <property type="component" value="Unassembled WGS sequence"/>
</dbReference>
<dbReference type="InterPro" id="IPR057596">
    <property type="entry name" value="RDRP_core"/>
</dbReference>
<dbReference type="GO" id="GO:0003968">
    <property type="term" value="F:RNA-directed RNA polymerase activity"/>
    <property type="evidence" value="ECO:0007669"/>
    <property type="project" value="InterPro"/>
</dbReference>